<sequence length="204" mass="23327">MKDSKSSPETEANPYREEELAQDAFSDLKALDEMTRTDAVPTRPQLVSVRVGRPPKDTFVRCHPSLVITLYLYKEEDTGESYMLPPNLAEVAQQDQVFKKRDLRLAVTIQGAVFLWETAMRGEETNANQWILSAWNAQGIAQDKWIRVVSNRQNASYDVKVSESDLGDPVYPEEQFDEILRVAFRNKVIETLDHPILKKLRGES</sequence>
<accession>A0A382DP00</accession>
<reference evidence="1" key="1">
    <citation type="submission" date="2018-05" db="EMBL/GenBank/DDBJ databases">
        <authorList>
            <person name="Lanie J.A."/>
            <person name="Ng W.-L."/>
            <person name="Kazmierczak K.M."/>
            <person name="Andrzejewski T.M."/>
            <person name="Davidsen T.M."/>
            <person name="Wayne K.J."/>
            <person name="Tettelin H."/>
            <person name="Glass J.I."/>
            <person name="Rusch D."/>
            <person name="Podicherti R."/>
            <person name="Tsui H.-C.T."/>
            <person name="Winkler M.E."/>
        </authorList>
    </citation>
    <scope>NUCLEOTIDE SEQUENCE</scope>
</reference>
<organism evidence="1">
    <name type="scientific">marine metagenome</name>
    <dbReference type="NCBI Taxonomy" id="408172"/>
    <lineage>
        <taxon>unclassified sequences</taxon>
        <taxon>metagenomes</taxon>
        <taxon>ecological metagenomes</taxon>
    </lineage>
</organism>
<gene>
    <name evidence="1" type="ORF">METZ01_LOCUS192809</name>
</gene>
<dbReference type="AlphaFoldDB" id="A0A382DP00"/>
<evidence type="ECO:0000313" key="1">
    <source>
        <dbReference type="EMBL" id="SVB39955.1"/>
    </source>
</evidence>
<proteinExistence type="predicted"/>
<dbReference type="EMBL" id="UINC01040290">
    <property type="protein sequence ID" value="SVB39955.1"/>
    <property type="molecule type" value="Genomic_DNA"/>
</dbReference>
<protein>
    <submittedName>
        <fullName evidence="1">Uncharacterized protein</fullName>
    </submittedName>
</protein>
<name>A0A382DP00_9ZZZZ</name>